<dbReference type="PROSITE" id="PS51186">
    <property type="entry name" value="GNAT"/>
    <property type="match status" value="1"/>
</dbReference>
<protein>
    <recommendedName>
        <fullName evidence="1">N-acetyltransferase domain-containing protein</fullName>
    </recommendedName>
</protein>
<dbReference type="Gene3D" id="3.40.630.30">
    <property type="match status" value="1"/>
</dbReference>
<comment type="caution">
    <text evidence="2">The sequence shown here is derived from an EMBL/GenBank/DDBJ whole genome shotgun (WGS) entry which is preliminary data.</text>
</comment>
<dbReference type="InterPro" id="IPR016181">
    <property type="entry name" value="Acyl_CoA_acyltransferase"/>
</dbReference>
<dbReference type="InterPro" id="IPR051531">
    <property type="entry name" value="N-acetyltransferase"/>
</dbReference>
<gene>
    <name evidence="2" type="ORF">Q8F55_006645</name>
</gene>
<reference evidence="2 3" key="1">
    <citation type="submission" date="2023-08" db="EMBL/GenBank/DDBJ databases">
        <title>Annotated Genome Sequence of Vanrija albida AlHP1.</title>
        <authorList>
            <person name="Herzog R."/>
        </authorList>
    </citation>
    <scope>NUCLEOTIDE SEQUENCE [LARGE SCALE GENOMIC DNA]</scope>
    <source>
        <strain evidence="2 3">AlHP1</strain>
    </source>
</reference>
<dbReference type="EMBL" id="JBBXJM010000005">
    <property type="protein sequence ID" value="KAL1407228.1"/>
    <property type="molecule type" value="Genomic_DNA"/>
</dbReference>
<keyword evidence="3" id="KW-1185">Reference proteome</keyword>
<dbReference type="PANTHER" id="PTHR43792">
    <property type="entry name" value="GNAT FAMILY, PUTATIVE (AFU_ORTHOLOGUE AFUA_3G00765)-RELATED-RELATED"/>
    <property type="match status" value="1"/>
</dbReference>
<name>A0ABR3PXQ2_9TREE</name>
<dbReference type="InterPro" id="IPR000182">
    <property type="entry name" value="GNAT_dom"/>
</dbReference>
<dbReference type="RefSeq" id="XP_069207172.1">
    <property type="nucleotide sequence ID" value="XM_069355101.1"/>
</dbReference>
<evidence type="ECO:0000313" key="3">
    <source>
        <dbReference type="Proteomes" id="UP001565368"/>
    </source>
</evidence>
<organism evidence="2 3">
    <name type="scientific">Vanrija albida</name>
    <dbReference type="NCBI Taxonomy" id="181172"/>
    <lineage>
        <taxon>Eukaryota</taxon>
        <taxon>Fungi</taxon>
        <taxon>Dikarya</taxon>
        <taxon>Basidiomycota</taxon>
        <taxon>Agaricomycotina</taxon>
        <taxon>Tremellomycetes</taxon>
        <taxon>Trichosporonales</taxon>
        <taxon>Trichosporonaceae</taxon>
        <taxon>Vanrija</taxon>
    </lineage>
</organism>
<dbReference type="Pfam" id="PF13302">
    <property type="entry name" value="Acetyltransf_3"/>
    <property type="match status" value="1"/>
</dbReference>
<sequence>MTTTAAPTRAPTVQWDGDEPYLAITSHPGLRLTPYRDTPADVAGLIALGSHPAVGRWSHNRPYPFDPAAARQRLDTNVPAQAGAIAALRADPGARVATTPFTVIRDAGGHYVGDLVVRPTEPGGTWSAAYAVHPDFWGRGVGTAAVGAALDWARGVGAERFEITIQTDNKASSRLATKLGFTLARTEVVAWPAHNGGGEREVATWVREA</sequence>
<dbReference type="SUPFAM" id="SSF55729">
    <property type="entry name" value="Acyl-CoA N-acyltransferases (Nat)"/>
    <property type="match status" value="1"/>
</dbReference>
<evidence type="ECO:0000313" key="2">
    <source>
        <dbReference type="EMBL" id="KAL1407228.1"/>
    </source>
</evidence>
<accession>A0ABR3PXQ2</accession>
<dbReference type="Proteomes" id="UP001565368">
    <property type="component" value="Unassembled WGS sequence"/>
</dbReference>
<dbReference type="PANTHER" id="PTHR43792:SF16">
    <property type="entry name" value="N-ACETYLTRANSFERASE DOMAIN-CONTAINING PROTEIN"/>
    <property type="match status" value="1"/>
</dbReference>
<evidence type="ECO:0000259" key="1">
    <source>
        <dbReference type="PROSITE" id="PS51186"/>
    </source>
</evidence>
<feature type="domain" description="N-acetyltransferase" evidence="1">
    <location>
        <begin position="58"/>
        <end position="209"/>
    </location>
</feature>
<dbReference type="CDD" id="cd04301">
    <property type="entry name" value="NAT_SF"/>
    <property type="match status" value="1"/>
</dbReference>
<proteinExistence type="predicted"/>
<dbReference type="GeneID" id="95987688"/>